<gene>
    <name evidence="1" type="ORF">DY000_02033711</name>
</gene>
<protein>
    <submittedName>
        <fullName evidence="1">Uncharacterized protein</fullName>
    </submittedName>
</protein>
<evidence type="ECO:0000313" key="2">
    <source>
        <dbReference type="Proteomes" id="UP000266723"/>
    </source>
</evidence>
<dbReference type="EMBL" id="QGKV02000649">
    <property type="protein sequence ID" value="KAF3580848.1"/>
    <property type="molecule type" value="Genomic_DNA"/>
</dbReference>
<evidence type="ECO:0000313" key="1">
    <source>
        <dbReference type="EMBL" id="KAF3580848.1"/>
    </source>
</evidence>
<reference evidence="1 2" key="1">
    <citation type="journal article" date="2020" name="BMC Genomics">
        <title>Intraspecific diversification of the crop wild relative Brassica cretica Lam. using demographic model selection.</title>
        <authorList>
            <person name="Kioukis A."/>
            <person name="Michalopoulou V.A."/>
            <person name="Briers L."/>
            <person name="Pirintsos S."/>
            <person name="Studholme D.J."/>
            <person name="Pavlidis P."/>
            <person name="Sarris P.F."/>
        </authorList>
    </citation>
    <scope>NUCLEOTIDE SEQUENCE [LARGE SCALE GENOMIC DNA]</scope>
    <source>
        <strain evidence="2">cv. PFS-1207/04</strain>
    </source>
</reference>
<sequence>MEIDKAIGESDDKRLKTKYNNAIFRHQTSSFSLLAPDEEFEEYLRHLISEHCTCDRNEMAQLPEGITELLHHEKLSVSLVDESNNNKPEQEAQSPTCVLLPSEELYKLLGEASEEGLDEEIIVESLSLGFNNVKFDSSVHFVRSRRLKKSLLN</sequence>
<dbReference type="Proteomes" id="UP000266723">
    <property type="component" value="Unassembled WGS sequence"/>
</dbReference>
<accession>A0ABQ7DS33</accession>
<name>A0ABQ7DS33_BRACR</name>
<organism evidence="1 2">
    <name type="scientific">Brassica cretica</name>
    <name type="common">Mustard</name>
    <dbReference type="NCBI Taxonomy" id="69181"/>
    <lineage>
        <taxon>Eukaryota</taxon>
        <taxon>Viridiplantae</taxon>
        <taxon>Streptophyta</taxon>
        <taxon>Embryophyta</taxon>
        <taxon>Tracheophyta</taxon>
        <taxon>Spermatophyta</taxon>
        <taxon>Magnoliopsida</taxon>
        <taxon>eudicotyledons</taxon>
        <taxon>Gunneridae</taxon>
        <taxon>Pentapetalae</taxon>
        <taxon>rosids</taxon>
        <taxon>malvids</taxon>
        <taxon>Brassicales</taxon>
        <taxon>Brassicaceae</taxon>
        <taxon>Brassiceae</taxon>
        <taxon>Brassica</taxon>
    </lineage>
</organism>
<proteinExistence type="predicted"/>
<keyword evidence="2" id="KW-1185">Reference proteome</keyword>
<comment type="caution">
    <text evidence="1">The sequence shown here is derived from an EMBL/GenBank/DDBJ whole genome shotgun (WGS) entry which is preliminary data.</text>
</comment>